<keyword evidence="3" id="KW-1185">Reference proteome</keyword>
<organism evidence="2 3">
    <name type="scientific">Mucilaginibacter xinganensis</name>
    <dbReference type="NCBI Taxonomy" id="1234841"/>
    <lineage>
        <taxon>Bacteria</taxon>
        <taxon>Pseudomonadati</taxon>
        <taxon>Bacteroidota</taxon>
        <taxon>Sphingobacteriia</taxon>
        <taxon>Sphingobacteriales</taxon>
        <taxon>Sphingobacteriaceae</taxon>
        <taxon>Mucilaginibacter</taxon>
    </lineage>
</organism>
<dbReference type="EMBL" id="CP022743">
    <property type="protein sequence ID" value="ASU35139.1"/>
    <property type="molecule type" value="Genomic_DNA"/>
</dbReference>
<keyword evidence="2" id="KW-0808">Transferase</keyword>
<protein>
    <submittedName>
        <fullName evidence="2">Glycosyl transferase</fullName>
    </submittedName>
</protein>
<evidence type="ECO:0000313" key="3">
    <source>
        <dbReference type="Proteomes" id="UP000215002"/>
    </source>
</evidence>
<dbReference type="Pfam" id="PF00534">
    <property type="entry name" value="Glycos_transf_1"/>
    <property type="match status" value="1"/>
</dbReference>
<dbReference type="Gene3D" id="3.40.50.2000">
    <property type="entry name" value="Glycogen Phosphorylase B"/>
    <property type="match status" value="2"/>
</dbReference>
<dbReference type="InterPro" id="IPR001296">
    <property type="entry name" value="Glyco_trans_1"/>
</dbReference>
<reference evidence="2 3" key="1">
    <citation type="submission" date="2017-08" db="EMBL/GenBank/DDBJ databases">
        <title>Complete genome sequence of Mucilaginibacter sp. strain BJC16-A31.</title>
        <authorList>
            <consortium name="Henan University of Science and Technology"/>
            <person name="You X."/>
        </authorList>
    </citation>
    <scope>NUCLEOTIDE SEQUENCE [LARGE SCALE GENOMIC DNA]</scope>
    <source>
        <strain evidence="2 3">BJC16-A31</strain>
    </source>
</reference>
<name>A0A223NZ22_9SPHI</name>
<dbReference type="CDD" id="cd03801">
    <property type="entry name" value="GT4_PimA-like"/>
    <property type="match status" value="1"/>
</dbReference>
<proteinExistence type="predicted"/>
<sequence>MANKENVKTNILFVHHAGGFGGAPKSMSYIIKNLDVNRYNATLINIVKGPVNEFFENIPVKLIVNNKIKAFHGSTVVEKSLKLFIYNWVYLIPSVLRATKIINKLKPDLIHLNSTCLFAFSIAARLSRVNPRVICHVREPLRKGLWGAPLRFFCKKNVDGFIGISQFDLGSLNISNSNSNQRIKTKLIYNFVNIDEYSPGISKNTLRKKLNIKAGEIVFLYMARFAKSNGWEFLIERAKEMVIEHPNFHFVLLGSSAKQAEEIAAPGNVHIEQFTNEVIDILWDADVFVCPFIEPHFARGVIEASAVGLPILASQIGGVDELVKDGVTGFLYNNPKQFNNYAIQLGNNIELRAQLGKNGRLFAEECFEQTKNLKETYEFYNEILTDK</sequence>
<evidence type="ECO:0000259" key="1">
    <source>
        <dbReference type="Pfam" id="PF00534"/>
    </source>
</evidence>
<dbReference type="PANTHER" id="PTHR12526:SF630">
    <property type="entry name" value="GLYCOSYLTRANSFERASE"/>
    <property type="match status" value="1"/>
</dbReference>
<dbReference type="AlphaFoldDB" id="A0A223NZ22"/>
<feature type="domain" description="Glycosyl transferase family 1" evidence="1">
    <location>
        <begin position="203"/>
        <end position="360"/>
    </location>
</feature>
<dbReference type="PANTHER" id="PTHR12526">
    <property type="entry name" value="GLYCOSYLTRANSFERASE"/>
    <property type="match status" value="1"/>
</dbReference>
<dbReference type="Proteomes" id="UP000215002">
    <property type="component" value="Chromosome"/>
</dbReference>
<dbReference type="KEGG" id="muc:MuYL_3254"/>
<dbReference type="SUPFAM" id="SSF53756">
    <property type="entry name" value="UDP-Glycosyltransferase/glycogen phosphorylase"/>
    <property type="match status" value="1"/>
</dbReference>
<evidence type="ECO:0000313" key="2">
    <source>
        <dbReference type="EMBL" id="ASU35139.1"/>
    </source>
</evidence>
<gene>
    <name evidence="2" type="ORF">MuYL_3254</name>
</gene>
<dbReference type="GO" id="GO:0016757">
    <property type="term" value="F:glycosyltransferase activity"/>
    <property type="evidence" value="ECO:0007669"/>
    <property type="project" value="InterPro"/>
</dbReference>
<accession>A0A223NZ22</accession>